<accession>B4FC59</accession>
<organism evidence="1">
    <name type="scientific">Zea mays</name>
    <name type="common">Maize</name>
    <dbReference type="NCBI Taxonomy" id="4577"/>
    <lineage>
        <taxon>Eukaryota</taxon>
        <taxon>Viridiplantae</taxon>
        <taxon>Streptophyta</taxon>
        <taxon>Embryophyta</taxon>
        <taxon>Tracheophyta</taxon>
        <taxon>Spermatophyta</taxon>
        <taxon>Magnoliopsida</taxon>
        <taxon>Liliopsida</taxon>
        <taxon>Poales</taxon>
        <taxon>Poaceae</taxon>
        <taxon>PACMAD clade</taxon>
        <taxon>Panicoideae</taxon>
        <taxon>Andropogonodae</taxon>
        <taxon>Andropogoneae</taxon>
        <taxon>Tripsacinae</taxon>
        <taxon>Zea</taxon>
    </lineage>
</organism>
<sequence>MQFFITVLPLTFVTQNRYDRIPGTRQIPALNTSYTKASVSYSSGVTVVV</sequence>
<proteinExistence type="evidence at transcript level"/>
<reference evidence="1" key="1">
    <citation type="journal article" date="2009" name="PLoS Genet.">
        <title>Sequencing, mapping, and analysis of 27,455 maize full-length cDNAs.</title>
        <authorList>
            <person name="Soderlund C."/>
            <person name="Descour A."/>
            <person name="Kudrna D."/>
            <person name="Bomhoff M."/>
            <person name="Boyd L."/>
            <person name="Currie J."/>
            <person name="Angelova A."/>
            <person name="Collura K."/>
            <person name="Wissotski M."/>
            <person name="Ashley E."/>
            <person name="Morrow D."/>
            <person name="Fernandes J."/>
            <person name="Walbot V."/>
            <person name="Yu Y."/>
        </authorList>
    </citation>
    <scope>NUCLEOTIDE SEQUENCE</scope>
    <source>
        <strain evidence="1">B73</strain>
    </source>
</reference>
<dbReference type="EMBL" id="BT034697">
    <property type="protein sequence ID" value="ACF79702.1"/>
    <property type="molecule type" value="mRNA"/>
</dbReference>
<protein>
    <submittedName>
        <fullName evidence="1">Uncharacterized protein</fullName>
    </submittedName>
</protein>
<dbReference type="AlphaFoldDB" id="B4FC59"/>
<evidence type="ECO:0000313" key="1">
    <source>
        <dbReference type="EMBL" id="ACF79702.1"/>
    </source>
</evidence>
<name>B4FC59_MAIZE</name>